<protein>
    <submittedName>
        <fullName evidence="1">Uncharacterized protein</fullName>
    </submittedName>
</protein>
<sequence length="90" mass="9773">MRSDSTRFQIDPTPRRADGEYLAHARISSSRADGSEYDVHVSGDLAGFDAREDAIAYAKCWAQQWLDGRFGLKLSANAAVDLSDSCFAGG</sequence>
<keyword evidence="2" id="KW-1185">Reference proteome</keyword>
<dbReference type="Proteomes" id="UP000656319">
    <property type="component" value="Unassembled WGS sequence"/>
</dbReference>
<organism evidence="1 2">
    <name type="scientific">Paraburkholderia hiiakae</name>
    <dbReference type="NCBI Taxonomy" id="1081782"/>
    <lineage>
        <taxon>Bacteria</taxon>
        <taxon>Pseudomonadati</taxon>
        <taxon>Pseudomonadota</taxon>
        <taxon>Betaproteobacteria</taxon>
        <taxon>Burkholderiales</taxon>
        <taxon>Burkholderiaceae</taxon>
        <taxon>Paraburkholderia</taxon>
    </lineage>
</organism>
<evidence type="ECO:0000313" key="1">
    <source>
        <dbReference type="EMBL" id="CAD6553301.1"/>
    </source>
</evidence>
<accession>A0ABM8P1C0</accession>
<reference evidence="1 2" key="1">
    <citation type="submission" date="2020-10" db="EMBL/GenBank/DDBJ databases">
        <authorList>
            <person name="Peeters C."/>
        </authorList>
    </citation>
    <scope>NUCLEOTIDE SEQUENCE [LARGE SCALE GENOMIC DNA]</scope>
    <source>
        <strain evidence="1 2">LMG 27952</strain>
    </source>
</reference>
<proteinExistence type="predicted"/>
<name>A0ABM8P1C0_9BURK</name>
<dbReference type="RefSeq" id="WP_201698959.1">
    <property type="nucleotide sequence ID" value="NZ_CAJHCQ010000016.1"/>
</dbReference>
<gene>
    <name evidence="1" type="ORF">LMG27952_05424</name>
</gene>
<evidence type="ECO:0000313" key="2">
    <source>
        <dbReference type="Proteomes" id="UP000656319"/>
    </source>
</evidence>
<comment type="caution">
    <text evidence="1">The sequence shown here is derived from an EMBL/GenBank/DDBJ whole genome shotgun (WGS) entry which is preliminary data.</text>
</comment>
<dbReference type="EMBL" id="CAJHCQ010000016">
    <property type="protein sequence ID" value="CAD6553301.1"/>
    <property type="molecule type" value="Genomic_DNA"/>
</dbReference>